<dbReference type="RefSeq" id="WP_117527885.1">
    <property type="nucleotide sequence ID" value="NZ_JAQCXC010000018.1"/>
</dbReference>
<reference evidence="1 2" key="1">
    <citation type="submission" date="2018-08" db="EMBL/GenBank/DDBJ databases">
        <title>A genome reference for cultivated species of the human gut microbiota.</title>
        <authorList>
            <person name="Zou Y."/>
            <person name="Xue W."/>
            <person name="Luo G."/>
        </authorList>
    </citation>
    <scope>NUCLEOTIDE SEQUENCE [LARGE SCALE GENOMIC DNA]</scope>
    <source>
        <strain evidence="1 2">AF29-11BH</strain>
    </source>
</reference>
<sequence>MELIVKETRARFDTEAVKMGYALYAKHASWDNGRTGVVTAVTDTTIIAMFHPGIGNVINHFAIPVSEVERGEWDVRWSADLSEVNELKATEGEE</sequence>
<organism evidence="1 2">
    <name type="scientific">Faecalibacterium prausnitzii</name>
    <dbReference type="NCBI Taxonomy" id="853"/>
    <lineage>
        <taxon>Bacteria</taxon>
        <taxon>Bacillati</taxon>
        <taxon>Bacillota</taxon>
        <taxon>Clostridia</taxon>
        <taxon>Eubacteriales</taxon>
        <taxon>Oscillospiraceae</taxon>
        <taxon>Faecalibacterium</taxon>
    </lineage>
</organism>
<evidence type="ECO:0000313" key="1">
    <source>
        <dbReference type="EMBL" id="RGB94325.1"/>
    </source>
</evidence>
<protein>
    <submittedName>
        <fullName evidence="1">DUF5026 domain-containing protein</fullName>
    </submittedName>
</protein>
<dbReference type="InterPro" id="IPR032207">
    <property type="entry name" value="DUF5026"/>
</dbReference>
<evidence type="ECO:0000313" key="2">
    <source>
        <dbReference type="Proteomes" id="UP000260783"/>
    </source>
</evidence>
<comment type="caution">
    <text evidence="1">The sequence shown here is derived from an EMBL/GenBank/DDBJ whole genome shotgun (WGS) entry which is preliminary data.</text>
</comment>
<dbReference type="Pfam" id="PF16429">
    <property type="entry name" value="DUF5026"/>
    <property type="match status" value="1"/>
</dbReference>
<name>A0A3E2UDQ4_9FIRM</name>
<gene>
    <name evidence="1" type="ORF">DWZ04_13620</name>
</gene>
<dbReference type="Proteomes" id="UP000260783">
    <property type="component" value="Unassembled WGS sequence"/>
</dbReference>
<accession>A0A3E2UDQ4</accession>
<dbReference type="EMBL" id="QVEW01000018">
    <property type="protein sequence ID" value="RGB94325.1"/>
    <property type="molecule type" value="Genomic_DNA"/>
</dbReference>
<proteinExistence type="predicted"/>
<dbReference type="AlphaFoldDB" id="A0A3E2UDQ4"/>